<organism evidence="2 3">
    <name type="scientific">Moniliophthora roreri</name>
    <name type="common">Frosty pod rot fungus</name>
    <name type="synonym">Monilia roreri</name>
    <dbReference type="NCBI Taxonomy" id="221103"/>
    <lineage>
        <taxon>Eukaryota</taxon>
        <taxon>Fungi</taxon>
        <taxon>Dikarya</taxon>
        <taxon>Basidiomycota</taxon>
        <taxon>Agaricomycotina</taxon>
        <taxon>Agaricomycetes</taxon>
        <taxon>Agaricomycetidae</taxon>
        <taxon>Agaricales</taxon>
        <taxon>Marasmiineae</taxon>
        <taxon>Marasmiaceae</taxon>
        <taxon>Moniliophthora</taxon>
    </lineage>
</organism>
<comment type="caution">
    <text evidence="2">The sequence shown here is derived from an EMBL/GenBank/DDBJ whole genome shotgun (WGS) entry which is preliminary data.</text>
</comment>
<dbReference type="EMBL" id="LATX01002557">
    <property type="protein sequence ID" value="KTB27306.1"/>
    <property type="molecule type" value="Genomic_DNA"/>
</dbReference>
<dbReference type="Proteomes" id="UP000054988">
    <property type="component" value="Unassembled WGS sequence"/>
</dbReference>
<feature type="coiled-coil region" evidence="1">
    <location>
        <begin position="72"/>
        <end position="141"/>
    </location>
</feature>
<evidence type="ECO:0000313" key="3">
    <source>
        <dbReference type="Proteomes" id="UP000054988"/>
    </source>
</evidence>
<dbReference type="AlphaFoldDB" id="A0A0W0ETA3"/>
<proteinExistence type="predicted"/>
<reference evidence="2 3" key="1">
    <citation type="submission" date="2015-12" db="EMBL/GenBank/DDBJ databases">
        <title>Draft genome sequence of Moniliophthora roreri, the causal agent of frosty pod rot of cacao.</title>
        <authorList>
            <person name="Aime M.C."/>
            <person name="Diaz-Valderrama J.R."/>
            <person name="Kijpornyongpan T."/>
            <person name="Phillips-Mora W."/>
        </authorList>
    </citation>
    <scope>NUCLEOTIDE SEQUENCE [LARGE SCALE GENOMIC DNA]</scope>
    <source>
        <strain evidence="2 3">MCA 2952</strain>
    </source>
</reference>
<accession>A0A0W0ETA3</accession>
<gene>
    <name evidence="2" type="ORF">WG66_20110</name>
</gene>
<protein>
    <submittedName>
        <fullName evidence="2">Uncharacterized protein</fullName>
    </submittedName>
</protein>
<keyword evidence="1" id="KW-0175">Coiled coil</keyword>
<feature type="coiled-coil region" evidence="1">
    <location>
        <begin position="178"/>
        <end position="205"/>
    </location>
</feature>
<name>A0A0W0ETA3_MONRR</name>
<sequence>MPNQEHSDPQPAMDQFECDSDTDAYCMVNNESASPLLTPDENPNSLLLLLSTKLDTIITTFDAQQKMPNPLVVHLEAKVNGLEKQNRQWEIEARESRRECSRLANLLWNTQTELEEIKNKLEEAEAKETSFETELRKAREMIMELTSIQASLKSALEEETRINHKTRKERDVLVLKSAAQVEKVKAELTAELNVEKAKNVSLQTELSAITSEMYSWRNKYANSQKEKAMKEPVVLELSKGLASLRQSLTDDVAKLKARVESRGQSEVSNSMESHLKKECAEPEVRDRFFAPQNTPLNTHGAVRDLGDVVIHAMYLDILRRLSLQVGIRDDS</sequence>
<evidence type="ECO:0000256" key="1">
    <source>
        <dbReference type="SAM" id="Coils"/>
    </source>
</evidence>
<evidence type="ECO:0000313" key="2">
    <source>
        <dbReference type="EMBL" id="KTB27306.1"/>
    </source>
</evidence>